<evidence type="ECO:0000313" key="3">
    <source>
        <dbReference type="Proteomes" id="UP000035682"/>
    </source>
</evidence>
<dbReference type="CTD" id="36381552"/>
<evidence type="ECO:0000313" key="4">
    <source>
        <dbReference type="WBParaSite" id="SRAE_2000383200.1"/>
    </source>
</evidence>
<dbReference type="EMBL" id="LN609529">
    <property type="protein sequence ID" value="CEF69182.1"/>
    <property type="molecule type" value="Genomic_DNA"/>
</dbReference>
<dbReference type="GeneID" id="36381552"/>
<gene>
    <name evidence="2 4 5" type="ORF">SRAE_2000383200</name>
</gene>
<dbReference type="WBParaSite" id="SRAE_2000383200.1">
    <property type="protein sequence ID" value="SRAE_2000383200.1"/>
    <property type="gene ID" value="WBGene00264059"/>
</dbReference>
<dbReference type="Proteomes" id="UP000035682">
    <property type="component" value="Unplaced"/>
</dbReference>
<evidence type="ECO:0000256" key="1">
    <source>
        <dbReference type="SAM" id="SignalP"/>
    </source>
</evidence>
<proteinExistence type="predicted"/>
<feature type="chain" id="PRO_5015030767" evidence="1">
    <location>
        <begin position="24"/>
        <end position="72"/>
    </location>
</feature>
<keyword evidence="3" id="KW-1185">Reference proteome</keyword>
<accession>A0A090LHG6</accession>
<dbReference type="AlphaFoldDB" id="A0A090LHG6"/>
<keyword evidence="1" id="KW-0732">Signal</keyword>
<name>A0A090LHG6_STRRB</name>
<dbReference type="RefSeq" id="XP_024508382.1">
    <property type="nucleotide sequence ID" value="XM_024655074.1"/>
</dbReference>
<evidence type="ECO:0000313" key="5">
    <source>
        <dbReference type="WormBase" id="SRAE_2000383200"/>
    </source>
</evidence>
<protein>
    <submittedName>
        <fullName evidence="2 4">Uncharacterized protein</fullName>
    </submittedName>
</protein>
<feature type="signal peptide" evidence="1">
    <location>
        <begin position="1"/>
        <end position="23"/>
    </location>
</feature>
<organism evidence="2">
    <name type="scientific">Strongyloides ratti</name>
    <name type="common">Parasitic roundworm</name>
    <dbReference type="NCBI Taxonomy" id="34506"/>
    <lineage>
        <taxon>Eukaryota</taxon>
        <taxon>Metazoa</taxon>
        <taxon>Ecdysozoa</taxon>
        <taxon>Nematoda</taxon>
        <taxon>Chromadorea</taxon>
        <taxon>Rhabditida</taxon>
        <taxon>Tylenchina</taxon>
        <taxon>Panagrolaimomorpha</taxon>
        <taxon>Strongyloidoidea</taxon>
        <taxon>Strongyloididae</taxon>
        <taxon>Strongyloides</taxon>
    </lineage>
</organism>
<sequence length="72" mass="8335">MTTSYIIILIFLLIFSSSSTTSGFYIKNLDRTPNTTIMEEEEDNVDITPVLRYTDNLFITNNEKVFMNMLSI</sequence>
<evidence type="ECO:0000313" key="2">
    <source>
        <dbReference type="EMBL" id="CEF69182.1"/>
    </source>
</evidence>
<dbReference type="WormBase" id="SRAE_2000383200">
    <property type="protein sequence ID" value="SRP03449"/>
    <property type="gene ID" value="WBGene00264059"/>
</dbReference>
<reference evidence="4" key="2">
    <citation type="submission" date="2020-12" db="UniProtKB">
        <authorList>
            <consortium name="WormBaseParasite"/>
        </authorList>
    </citation>
    <scope>IDENTIFICATION</scope>
</reference>
<reference evidence="2 3" key="1">
    <citation type="submission" date="2014-09" db="EMBL/GenBank/DDBJ databases">
        <authorList>
            <person name="Martin A.A."/>
        </authorList>
    </citation>
    <scope>NUCLEOTIDE SEQUENCE</scope>
    <source>
        <strain evidence="3">ED321</strain>
        <strain evidence="2">ED321 Heterogonic</strain>
    </source>
</reference>